<evidence type="ECO:0000313" key="10">
    <source>
        <dbReference type="Proteomes" id="UP000199630"/>
    </source>
</evidence>
<dbReference type="STRING" id="588602.SAMN04487991_2365"/>
<dbReference type="OrthoDB" id="9802264at2"/>
<evidence type="ECO:0000256" key="6">
    <source>
        <dbReference type="ARBA" id="ARBA00022967"/>
    </source>
</evidence>
<dbReference type="InterPro" id="IPR003439">
    <property type="entry name" value="ABC_transporter-like_ATP-bd"/>
</dbReference>
<evidence type="ECO:0000259" key="8">
    <source>
        <dbReference type="PROSITE" id="PS50893"/>
    </source>
</evidence>
<dbReference type="AlphaFoldDB" id="A0A1I3SB75"/>
<sequence length="236" mass="25476">MLEFDHLSLTQGDPSFGDFTLSADFTIPVGKRVAVIGPSGAGKSTLLSLIGGFEAPDRGAIRWQGRDMTRALPHQRPIAHLFQDNNLFSHMTAAENVGLGIRPNLRLSRAEKARVAEALAAVGLSGMEARRPGELSGGQQSRVALARVLVQEKPLILLDEPFSALGPAMRGEMIDQAIQVSDRLSATMLMVTHDIADVDRFADLVIWVEGGLCQPPRVWAEMKADPPQGLTDYLGS</sequence>
<dbReference type="SUPFAM" id="SSF52540">
    <property type="entry name" value="P-loop containing nucleoside triphosphate hydrolases"/>
    <property type="match status" value="1"/>
</dbReference>
<evidence type="ECO:0000256" key="5">
    <source>
        <dbReference type="ARBA" id="ARBA00022840"/>
    </source>
</evidence>
<name>A0A1I3SB75_9RHOB</name>
<dbReference type="InterPro" id="IPR050093">
    <property type="entry name" value="ABC_SmlMolc_Importer"/>
</dbReference>
<dbReference type="InterPro" id="IPR003593">
    <property type="entry name" value="AAA+_ATPase"/>
</dbReference>
<proteinExistence type="predicted"/>
<dbReference type="PANTHER" id="PTHR42781">
    <property type="entry name" value="SPERMIDINE/PUTRESCINE IMPORT ATP-BINDING PROTEIN POTA"/>
    <property type="match status" value="1"/>
</dbReference>
<keyword evidence="2" id="KW-1003">Cell membrane</keyword>
<gene>
    <name evidence="9" type="ORF">SAMN04487991_2365</name>
</gene>
<evidence type="ECO:0000256" key="2">
    <source>
        <dbReference type="ARBA" id="ARBA00022475"/>
    </source>
</evidence>
<dbReference type="GO" id="GO:0016887">
    <property type="term" value="F:ATP hydrolysis activity"/>
    <property type="evidence" value="ECO:0007669"/>
    <property type="project" value="InterPro"/>
</dbReference>
<protein>
    <submittedName>
        <fullName evidence="9">Thiamine transport system ATP-binding protein</fullName>
    </submittedName>
</protein>
<dbReference type="EMBL" id="FORH01000004">
    <property type="protein sequence ID" value="SFJ54756.1"/>
    <property type="molecule type" value="Genomic_DNA"/>
</dbReference>
<evidence type="ECO:0000313" key="9">
    <source>
        <dbReference type="EMBL" id="SFJ54756.1"/>
    </source>
</evidence>
<dbReference type="InterPro" id="IPR027417">
    <property type="entry name" value="P-loop_NTPase"/>
</dbReference>
<dbReference type="GO" id="GO:0005524">
    <property type="term" value="F:ATP binding"/>
    <property type="evidence" value="ECO:0007669"/>
    <property type="project" value="UniProtKB-KW"/>
</dbReference>
<keyword evidence="7" id="KW-0472">Membrane</keyword>
<dbReference type="PROSITE" id="PS50893">
    <property type="entry name" value="ABC_TRANSPORTER_2"/>
    <property type="match status" value="1"/>
</dbReference>
<keyword evidence="6" id="KW-1278">Translocase</keyword>
<organism evidence="9 10">
    <name type="scientific">Celeribacter neptunius</name>
    <dbReference type="NCBI Taxonomy" id="588602"/>
    <lineage>
        <taxon>Bacteria</taxon>
        <taxon>Pseudomonadati</taxon>
        <taxon>Pseudomonadota</taxon>
        <taxon>Alphaproteobacteria</taxon>
        <taxon>Rhodobacterales</taxon>
        <taxon>Roseobacteraceae</taxon>
        <taxon>Celeribacter</taxon>
    </lineage>
</organism>
<dbReference type="RefSeq" id="WP_090061142.1">
    <property type="nucleotide sequence ID" value="NZ_FORH01000004.1"/>
</dbReference>
<dbReference type="PANTHER" id="PTHR42781:SF1">
    <property type="entry name" value="THIAMINE IMPORT ATP-BINDING PROTEIN THIQ"/>
    <property type="match status" value="1"/>
</dbReference>
<keyword evidence="4" id="KW-0547">Nucleotide-binding</keyword>
<dbReference type="Pfam" id="PF00005">
    <property type="entry name" value="ABC_tran"/>
    <property type="match status" value="1"/>
</dbReference>
<keyword evidence="10" id="KW-1185">Reference proteome</keyword>
<keyword evidence="3" id="KW-0997">Cell inner membrane</keyword>
<feature type="domain" description="ABC transporter" evidence="8">
    <location>
        <begin position="2"/>
        <end position="235"/>
    </location>
</feature>
<keyword evidence="5 9" id="KW-0067">ATP-binding</keyword>
<evidence type="ECO:0000256" key="3">
    <source>
        <dbReference type="ARBA" id="ARBA00022519"/>
    </source>
</evidence>
<evidence type="ECO:0000256" key="4">
    <source>
        <dbReference type="ARBA" id="ARBA00022741"/>
    </source>
</evidence>
<dbReference type="InterPro" id="IPR017871">
    <property type="entry name" value="ABC_transporter-like_CS"/>
</dbReference>
<accession>A0A1I3SB75</accession>
<dbReference type="Gene3D" id="3.40.50.300">
    <property type="entry name" value="P-loop containing nucleotide triphosphate hydrolases"/>
    <property type="match status" value="1"/>
</dbReference>
<dbReference type="PROSITE" id="PS00211">
    <property type="entry name" value="ABC_TRANSPORTER_1"/>
    <property type="match status" value="1"/>
</dbReference>
<evidence type="ECO:0000256" key="1">
    <source>
        <dbReference type="ARBA" id="ARBA00022448"/>
    </source>
</evidence>
<keyword evidence="1" id="KW-0813">Transport</keyword>
<dbReference type="SMART" id="SM00382">
    <property type="entry name" value="AAA"/>
    <property type="match status" value="1"/>
</dbReference>
<reference evidence="10" key="1">
    <citation type="submission" date="2016-10" db="EMBL/GenBank/DDBJ databases">
        <authorList>
            <person name="Varghese N."/>
            <person name="Submissions S."/>
        </authorList>
    </citation>
    <scope>NUCLEOTIDE SEQUENCE [LARGE SCALE GENOMIC DNA]</scope>
    <source>
        <strain evidence="10">DSM 26471</strain>
    </source>
</reference>
<evidence type="ECO:0000256" key="7">
    <source>
        <dbReference type="ARBA" id="ARBA00023136"/>
    </source>
</evidence>
<dbReference type="Proteomes" id="UP000199630">
    <property type="component" value="Unassembled WGS sequence"/>
</dbReference>